<feature type="domain" description="Histone RNA hairpin-binding protein RNA-binding" evidence="4">
    <location>
        <begin position="89"/>
        <end position="144"/>
    </location>
</feature>
<keyword evidence="2" id="KW-0694">RNA-binding</keyword>
<dbReference type="PANTHER" id="PTHR17408:SF0">
    <property type="entry name" value="HISTONE RNA HAIRPIN-BINDING PROTEIN"/>
    <property type="match status" value="1"/>
</dbReference>
<evidence type="ECO:0000259" key="4">
    <source>
        <dbReference type="Pfam" id="PF15247"/>
    </source>
</evidence>
<feature type="region of interest" description="Disordered" evidence="3">
    <location>
        <begin position="1"/>
        <end position="29"/>
    </location>
</feature>
<sequence length="187" mass="21653">MSNRNQAVNFASSTDDEGNLEPARHQVKRKRTEINDSSFNFNYSNSKCRMNSSIKKSDMESSSTDGTSILSTLRVKKHWVEPKLGWCRDEVTLQRRTKEIAKAKEKPIYIKYFSMIARSSRTKNMPKTPNKYINYSRRSWDQQVYFHALCVYLKKSLLQSNTLTLTSESTLKGTPKNVLGPRDFSHL</sequence>
<reference evidence="5 6" key="1">
    <citation type="submission" date="2018-11" db="EMBL/GenBank/DDBJ databases">
        <authorList>
            <consortium name="Pathogen Informatics"/>
        </authorList>
    </citation>
    <scope>NUCLEOTIDE SEQUENCE [LARGE SCALE GENOMIC DNA]</scope>
</reference>
<dbReference type="GO" id="GO:0071207">
    <property type="term" value="F:histone pre-mRNA stem-loop binding"/>
    <property type="evidence" value="ECO:0007669"/>
    <property type="project" value="TreeGrafter"/>
</dbReference>
<evidence type="ECO:0000313" key="5">
    <source>
        <dbReference type="EMBL" id="VDN01373.1"/>
    </source>
</evidence>
<dbReference type="Gene3D" id="1.10.8.1120">
    <property type="entry name" value="Histone RNA hairpin-binding protein RNA-binding domain"/>
    <property type="match status" value="1"/>
</dbReference>
<dbReference type="GO" id="GO:0005737">
    <property type="term" value="C:cytoplasm"/>
    <property type="evidence" value="ECO:0007669"/>
    <property type="project" value="TreeGrafter"/>
</dbReference>
<dbReference type="GO" id="GO:0071204">
    <property type="term" value="C:histone pre-mRNA 3'end processing complex"/>
    <property type="evidence" value="ECO:0007669"/>
    <property type="project" value="TreeGrafter"/>
</dbReference>
<gene>
    <name evidence="5" type="ORF">TCLT_LOCUS4283</name>
</gene>
<feature type="compositionally biased region" description="Polar residues" evidence="3">
    <location>
        <begin position="1"/>
        <end position="13"/>
    </location>
</feature>
<evidence type="ECO:0000256" key="3">
    <source>
        <dbReference type="SAM" id="MobiDB-lite"/>
    </source>
</evidence>
<dbReference type="EMBL" id="UYYF01004282">
    <property type="protein sequence ID" value="VDN01373.1"/>
    <property type="molecule type" value="Genomic_DNA"/>
</dbReference>
<dbReference type="PANTHER" id="PTHR17408">
    <property type="entry name" value="HISTONE RNA HAIRPIN-BINDING PROTEIN"/>
    <property type="match status" value="1"/>
</dbReference>
<name>A0A3P7KU52_THECL</name>
<evidence type="ECO:0000256" key="2">
    <source>
        <dbReference type="ARBA" id="ARBA00022884"/>
    </source>
</evidence>
<dbReference type="AlphaFoldDB" id="A0A3P7KU52"/>
<protein>
    <recommendedName>
        <fullName evidence="4">Histone RNA hairpin-binding protein RNA-binding domain-containing protein</fullName>
    </recommendedName>
</protein>
<dbReference type="InterPro" id="IPR026502">
    <property type="entry name" value="SLBP1/SLBP2"/>
</dbReference>
<dbReference type="Proteomes" id="UP000276776">
    <property type="component" value="Unassembled WGS sequence"/>
</dbReference>
<proteinExistence type="inferred from homology"/>
<evidence type="ECO:0000256" key="1">
    <source>
        <dbReference type="ARBA" id="ARBA00006151"/>
    </source>
</evidence>
<dbReference type="InterPro" id="IPR029344">
    <property type="entry name" value="SLBP_RNA_bind"/>
</dbReference>
<comment type="similarity">
    <text evidence="1">Belongs to the SLBP family.</text>
</comment>
<keyword evidence="6" id="KW-1185">Reference proteome</keyword>
<dbReference type="GO" id="GO:0051028">
    <property type="term" value="P:mRNA transport"/>
    <property type="evidence" value="ECO:0007669"/>
    <property type="project" value="TreeGrafter"/>
</dbReference>
<organism evidence="5 6">
    <name type="scientific">Thelazia callipaeda</name>
    <name type="common">Oriental eyeworm</name>
    <name type="synonym">Parasitic nematode</name>
    <dbReference type="NCBI Taxonomy" id="103827"/>
    <lineage>
        <taxon>Eukaryota</taxon>
        <taxon>Metazoa</taxon>
        <taxon>Ecdysozoa</taxon>
        <taxon>Nematoda</taxon>
        <taxon>Chromadorea</taxon>
        <taxon>Rhabditida</taxon>
        <taxon>Spirurina</taxon>
        <taxon>Spiruromorpha</taxon>
        <taxon>Thelazioidea</taxon>
        <taxon>Thelaziidae</taxon>
        <taxon>Thelazia</taxon>
    </lineage>
</organism>
<dbReference type="InterPro" id="IPR038294">
    <property type="entry name" value="SLBP_RNA_bind_sf"/>
</dbReference>
<accession>A0A3P7KU52</accession>
<evidence type="ECO:0000313" key="6">
    <source>
        <dbReference type="Proteomes" id="UP000276776"/>
    </source>
</evidence>
<dbReference type="OrthoDB" id="265795at2759"/>
<dbReference type="STRING" id="103827.A0A3P7KU52"/>
<dbReference type="GO" id="GO:0003729">
    <property type="term" value="F:mRNA binding"/>
    <property type="evidence" value="ECO:0007669"/>
    <property type="project" value="InterPro"/>
</dbReference>
<dbReference type="GO" id="GO:0006398">
    <property type="term" value="P:mRNA 3'-end processing by stem-loop binding and cleavage"/>
    <property type="evidence" value="ECO:0007669"/>
    <property type="project" value="TreeGrafter"/>
</dbReference>
<dbReference type="Pfam" id="PF15247">
    <property type="entry name" value="SLBP_RNA_bind"/>
    <property type="match status" value="1"/>
</dbReference>